<dbReference type="Gene3D" id="3.30.70.1440">
    <property type="entry name" value="Multidrug efflux transporter AcrB pore domain"/>
    <property type="match status" value="1"/>
</dbReference>
<feature type="transmembrane region" description="Helical" evidence="1">
    <location>
        <begin position="895"/>
        <end position="921"/>
    </location>
</feature>
<gene>
    <name evidence="2" type="ORF">QC821_05760</name>
</gene>
<feature type="transmembrane region" description="Helical" evidence="1">
    <location>
        <begin position="521"/>
        <end position="542"/>
    </location>
</feature>
<proteinExistence type="predicted"/>
<dbReference type="Gene3D" id="3.30.70.1320">
    <property type="entry name" value="Multidrug efflux transporter AcrB pore domain like"/>
    <property type="match status" value="1"/>
</dbReference>
<feature type="transmembrane region" description="Helical" evidence="1">
    <location>
        <begin position="427"/>
        <end position="447"/>
    </location>
</feature>
<dbReference type="InterPro" id="IPR027463">
    <property type="entry name" value="AcrB_DN_DC_subdom"/>
</dbReference>
<feature type="transmembrane region" description="Helical" evidence="1">
    <location>
        <begin position="973"/>
        <end position="996"/>
    </location>
</feature>
<evidence type="ECO:0000313" key="2">
    <source>
        <dbReference type="EMBL" id="MDR5904774.1"/>
    </source>
</evidence>
<feature type="transmembrane region" description="Helical" evidence="1">
    <location>
        <begin position="360"/>
        <end position="380"/>
    </location>
</feature>
<feature type="transmembrane region" description="Helical" evidence="1">
    <location>
        <begin position="839"/>
        <end position="862"/>
    </location>
</feature>
<comment type="caution">
    <text evidence="2">The sequence shown here is derived from an EMBL/GenBank/DDBJ whole genome shotgun (WGS) entry which is preliminary data.</text>
</comment>
<dbReference type="PRINTS" id="PR00702">
    <property type="entry name" value="ACRIFLAVINRP"/>
</dbReference>
<feature type="transmembrane region" description="Helical" evidence="1">
    <location>
        <begin position="459"/>
        <end position="482"/>
    </location>
</feature>
<dbReference type="Proteomes" id="UP001251374">
    <property type="component" value="Unassembled WGS sequence"/>
</dbReference>
<dbReference type="EMBL" id="JARWAM010000003">
    <property type="protein sequence ID" value="MDR5904774.1"/>
    <property type="molecule type" value="Genomic_DNA"/>
</dbReference>
<dbReference type="Gene3D" id="3.30.70.1430">
    <property type="entry name" value="Multidrug efflux transporter AcrB pore domain"/>
    <property type="match status" value="2"/>
</dbReference>
<evidence type="ECO:0000313" key="3">
    <source>
        <dbReference type="Proteomes" id="UP001251374"/>
    </source>
</evidence>
<dbReference type="SUPFAM" id="SSF82693">
    <property type="entry name" value="Multidrug efflux transporter AcrB pore domain, PN1, PN2, PC1 and PC2 subdomains"/>
    <property type="match status" value="3"/>
</dbReference>
<keyword evidence="1" id="KW-0472">Membrane</keyword>
<reference evidence="2 3" key="1">
    <citation type="submission" date="2023-04" db="EMBL/GenBank/DDBJ databases">
        <title>A long-awaited taxogenomic arrangement of the family Halomonadaceae.</title>
        <authorList>
            <person name="De La Haba R."/>
            <person name="Chuvochina M."/>
            <person name="Wittouck S."/>
            <person name="Arahal D.R."/>
            <person name="Sanchez-Porro C."/>
            <person name="Hugenholtz P."/>
            <person name="Ventosa A."/>
        </authorList>
    </citation>
    <scope>NUCLEOTIDE SEQUENCE [LARGE SCALE GENOMIC DNA]</scope>
    <source>
        <strain evidence="2 3">DSM 26770</strain>
    </source>
</reference>
<dbReference type="Gene3D" id="3.30.2090.10">
    <property type="entry name" value="Multidrug efflux transporter AcrB TolC docking domain, DN and DC subdomains"/>
    <property type="match status" value="2"/>
</dbReference>
<dbReference type="Gene3D" id="1.20.1640.10">
    <property type="entry name" value="Multidrug efflux transporter AcrB transmembrane domain"/>
    <property type="match status" value="2"/>
</dbReference>
<accession>A0ABU1HD72</accession>
<protein>
    <submittedName>
        <fullName evidence="2">Efflux RND transporter permease subunit</fullName>
    </submittedName>
</protein>
<dbReference type="RefSeq" id="WP_309718200.1">
    <property type="nucleotide sequence ID" value="NZ_JARWAM010000003.1"/>
</dbReference>
<keyword evidence="1" id="KW-1133">Transmembrane helix</keyword>
<feature type="transmembrane region" description="Helical" evidence="1">
    <location>
        <begin position="335"/>
        <end position="353"/>
    </location>
</feature>
<organism evidence="2 3">
    <name type="scientific">Franzmannia qiaohouensis</name>
    <dbReference type="NCBI Taxonomy" id="1329370"/>
    <lineage>
        <taxon>Bacteria</taxon>
        <taxon>Pseudomonadati</taxon>
        <taxon>Pseudomonadota</taxon>
        <taxon>Gammaproteobacteria</taxon>
        <taxon>Oceanospirillales</taxon>
        <taxon>Halomonadaceae</taxon>
        <taxon>Franzmannia</taxon>
    </lineage>
</organism>
<dbReference type="SUPFAM" id="SSF82714">
    <property type="entry name" value="Multidrug efflux transporter AcrB TolC docking domain, DN and DC subdomains"/>
    <property type="match status" value="2"/>
</dbReference>
<keyword evidence="1" id="KW-0812">Transmembrane</keyword>
<feature type="transmembrane region" description="Helical" evidence="1">
    <location>
        <begin position="869"/>
        <end position="889"/>
    </location>
</feature>
<dbReference type="Pfam" id="PF00873">
    <property type="entry name" value="ACR_tran"/>
    <property type="match status" value="1"/>
</dbReference>
<keyword evidence="3" id="KW-1185">Reference proteome</keyword>
<dbReference type="PANTHER" id="PTHR32063:SF77">
    <property type="entry name" value="ACR FAMILY TRANSPORT PROTEIN"/>
    <property type="match status" value="1"/>
</dbReference>
<dbReference type="SUPFAM" id="SSF82866">
    <property type="entry name" value="Multidrug efflux transporter AcrB transmembrane domain"/>
    <property type="match status" value="2"/>
</dbReference>
<evidence type="ECO:0000256" key="1">
    <source>
        <dbReference type="SAM" id="Phobius"/>
    </source>
</evidence>
<name>A0ABU1HD72_9GAMM</name>
<feature type="transmembrane region" description="Helical" evidence="1">
    <location>
        <begin position="942"/>
        <end position="961"/>
    </location>
</feature>
<dbReference type="PANTHER" id="PTHR32063">
    <property type="match status" value="1"/>
</dbReference>
<feature type="transmembrane region" description="Helical" evidence="1">
    <location>
        <begin position="386"/>
        <end position="407"/>
    </location>
</feature>
<dbReference type="InterPro" id="IPR001036">
    <property type="entry name" value="Acrflvin-R"/>
</dbReference>
<sequence length="1032" mass="111147">MTLNTSSWAIRNPIPVALLFVLLTSLGLMSFRGMAIQDLPDVDIPRVIVSASLPGAAPALMETEVARKIENAIATVDGVKHITTTLTDGHAEIGIEFLLEKTIQEAVDEVRDAVSRIRSDLPAELRDPVIQNRGFSEDPLLLYTATSSQLDEEALSWFVDDRVTRAVLTVPGVGSVKRIGGVDREVRVELHPDRLLALNTTALDISRQLRQAQLEAPGGRANIGGAEQAVRIVANVASAAELAAMELALSDGRRIRLDHVASVTDTVAERRTAALLDGVPVVGFEMTRARGYGEVDVAEGVQSAIAALQAQYPHVEIEEAFNFVEPVVENYQGSMRLLFEGMLLAVLVVFLFLRNWRATLIAAVTLPLSIIPTFGLMHLMGFSLNVVTLLALSLVIGVLVDDAIVEIENIERHLLMGKPPRRAAMDAAAEIGLAVVATTFTLIAVFLPTAFMSGTVGRFFFQFGWTASVAVLFSLVVARLLTPMMAAYLLRKPRQGHQQPQWIAYYLVGASWCLRHRKITLVAAAACFASGLWLASTLPGAFIPPDDNSQTQATLTLPPGSTLPEAMLLAEQARARLEENPYVTRVFAAVGGASNSSDAEVTSLVLTVGLADRASRAGIKLQAIEQQLRGALATLPGVRTRVGADDSGDTYELALAGENSRVLAEHARQVERELRAVPGLGAVSSTASLVRPELIVRPDFARAADLGVSALAIADTLRIATLGDNAEDLPKLNLSERQVPMMVRLSDVARQDIATLRRLPVPGARGMVPLENVASLEWSSGPAEITRYDRLRNVNFEVVLQGRPLGEIEQIVQALPSVRQLPPGIHQAAAGDAEEMAEVAAGFGVAMLTGVLCIYMVLVLLFGSFMQPITILVALVLSVPGAFLALFLTSSALSLPAMIGMIMLMGIATKNSILLIDYIIIARRDHGLNRLDAIIDACRKRVRPIVMTTLAMGAGMTPIALGWAGDPSFRAPMAFVVIGGLITSTLLSLLVIPVVYSCLDDGVRWVTHWRAQRANRRLAGERMTSSSIDRQR</sequence>